<proteinExistence type="predicted"/>
<dbReference type="Proteomes" id="UP001375240">
    <property type="component" value="Unassembled WGS sequence"/>
</dbReference>
<feature type="transmembrane region" description="Helical" evidence="1">
    <location>
        <begin position="20"/>
        <end position="40"/>
    </location>
</feature>
<accession>A0AAV9U8V5</accession>
<keyword evidence="1" id="KW-0812">Transmembrane</keyword>
<evidence type="ECO:0000313" key="3">
    <source>
        <dbReference type="Proteomes" id="UP001375240"/>
    </source>
</evidence>
<feature type="transmembrane region" description="Helical" evidence="1">
    <location>
        <begin position="123"/>
        <end position="144"/>
    </location>
</feature>
<organism evidence="2 3">
    <name type="scientific">Orbilia brochopaga</name>
    <dbReference type="NCBI Taxonomy" id="3140254"/>
    <lineage>
        <taxon>Eukaryota</taxon>
        <taxon>Fungi</taxon>
        <taxon>Dikarya</taxon>
        <taxon>Ascomycota</taxon>
        <taxon>Pezizomycotina</taxon>
        <taxon>Orbiliomycetes</taxon>
        <taxon>Orbiliales</taxon>
        <taxon>Orbiliaceae</taxon>
        <taxon>Orbilia</taxon>
    </lineage>
</organism>
<evidence type="ECO:0000256" key="1">
    <source>
        <dbReference type="SAM" id="Phobius"/>
    </source>
</evidence>
<keyword evidence="1" id="KW-0472">Membrane</keyword>
<comment type="caution">
    <text evidence="2">The sequence shown here is derived from an EMBL/GenBank/DDBJ whole genome shotgun (WGS) entry which is preliminary data.</text>
</comment>
<feature type="transmembrane region" description="Helical" evidence="1">
    <location>
        <begin position="98"/>
        <end position="117"/>
    </location>
</feature>
<name>A0AAV9U8V5_9PEZI</name>
<evidence type="ECO:0000313" key="2">
    <source>
        <dbReference type="EMBL" id="KAK6337771.1"/>
    </source>
</evidence>
<gene>
    <name evidence="2" type="ORF">TWF696_001251</name>
</gene>
<dbReference type="EMBL" id="JAVHNQ010000010">
    <property type="protein sequence ID" value="KAK6337771.1"/>
    <property type="molecule type" value="Genomic_DNA"/>
</dbReference>
<sequence length="182" mass="20538">MHFAYYKLVVSTNPATQRYYTAYTTLLLCLQLYIFLALAYHFHAMISGGPHDGFDASLVFHGFLTQLTTVSNIIRLSGHAQAENWSGYMAGEFRVGRFDGVIAVLWMLPYVLLPFAIFGDFEYAGIAYLIPLPMIFGYALARWLHRKTEAAYRAGGGYDKLDDVDAEEGVRRPDTELPVYEA</sequence>
<keyword evidence="1" id="KW-1133">Transmembrane helix</keyword>
<reference evidence="2 3" key="1">
    <citation type="submission" date="2019-10" db="EMBL/GenBank/DDBJ databases">
        <authorList>
            <person name="Palmer J.M."/>
        </authorList>
    </citation>
    <scope>NUCLEOTIDE SEQUENCE [LARGE SCALE GENOMIC DNA]</scope>
    <source>
        <strain evidence="2 3">TWF696</strain>
    </source>
</reference>
<dbReference type="AlphaFoldDB" id="A0AAV9U8V5"/>
<keyword evidence="3" id="KW-1185">Reference proteome</keyword>
<protein>
    <submittedName>
        <fullName evidence="2">Uncharacterized protein</fullName>
    </submittedName>
</protein>